<name>A0AAP2Z666_9EURY</name>
<dbReference type="InterPro" id="IPR041698">
    <property type="entry name" value="Methyltransf_25"/>
</dbReference>
<keyword evidence="3" id="KW-0808">Transferase</keyword>
<feature type="domain" description="Methyltransferase" evidence="2">
    <location>
        <begin position="70"/>
        <end position="167"/>
    </location>
</feature>
<evidence type="ECO:0000313" key="4">
    <source>
        <dbReference type="Proteomes" id="UP001321047"/>
    </source>
</evidence>
<dbReference type="Pfam" id="PF13649">
    <property type="entry name" value="Methyltransf_25"/>
    <property type="match status" value="1"/>
</dbReference>
<dbReference type="GO" id="GO:0032259">
    <property type="term" value="P:methylation"/>
    <property type="evidence" value="ECO:0007669"/>
    <property type="project" value="UniProtKB-KW"/>
</dbReference>
<sequence length="298" mass="32809">MHEESPSVPSSDGFQDLSGLDPETYYDEYGHEEWDRLEATLGGHLEFEGTTDYLRRYLPEATSNAETPRVLDAGGGAGRYSVWLAERGYEVTLADLSQRQCALAREKAREHDVVANVTVERADIRQLPFDRDRFDAVCCTGGPLSHLTDETDRKRALGELRRVARAGSPVFVSVMGRLAVLQNLVRSFRYAPGIPAIAADGTYDAAFAREHLSHLEEPGFTACHFFRAAELEAALESAGFRVDALVGLEGFAANVGEQKDLEDLEDETVEAVTEAVREHRTDPAVVDMSNHILAVARA</sequence>
<dbReference type="PANTHER" id="PTHR43591">
    <property type="entry name" value="METHYLTRANSFERASE"/>
    <property type="match status" value="1"/>
</dbReference>
<evidence type="ECO:0000313" key="3">
    <source>
        <dbReference type="EMBL" id="MCU4751145.1"/>
    </source>
</evidence>
<dbReference type="RefSeq" id="WP_342806624.1">
    <property type="nucleotide sequence ID" value="NZ_JAOPJZ010000002.1"/>
</dbReference>
<evidence type="ECO:0000259" key="2">
    <source>
        <dbReference type="Pfam" id="PF13649"/>
    </source>
</evidence>
<dbReference type="PANTHER" id="PTHR43591:SF110">
    <property type="entry name" value="RHODANESE DOMAIN-CONTAINING PROTEIN"/>
    <property type="match status" value="1"/>
</dbReference>
<dbReference type="AlphaFoldDB" id="A0AAP2Z666"/>
<keyword evidence="3" id="KW-0489">Methyltransferase</keyword>
<feature type="region of interest" description="Disordered" evidence="1">
    <location>
        <begin position="1"/>
        <end position="22"/>
    </location>
</feature>
<dbReference type="InterPro" id="IPR029063">
    <property type="entry name" value="SAM-dependent_MTases_sf"/>
</dbReference>
<protein>
    <submittedName>
        <fullName evidence="3">Class I SAM-dependent methyltransferase</fullName>
    </submittedName>
</protein>
<evidence type="ECO:0000256" key="1">
    <source>
        <dbReference type="SAM" id="MobiDB-lite"/>
    </source>
</evidence>
<keyword evidence="4" id="KW-1185">Reference proteome</keyword>
<dbReference type="Proteomes" id="UP001321047">
    <property type="component" value="Unassembled WGS sequence"/>
</dbReference>
<comment type="caution">
    <text evidence="3">The sequence shown here is derived from an EMBL/GenBank/DDBJ whole genome shotgun (WGS) entry which is preliminary data.</text>
</comment>
<proteinExistence type="predicted"/>
<reference evidence="3 4" key="1">
    <citation type="submission" date="2022-09" db="EMBL/GenBank/DDBJ databases">
        <title>Enrichment on poylsaccharides allowed isolation of novel metabolic and taxonomic groups of Haloarchaea.</title>
        <authorList>
            <person name="Sorokin D.Y."/>
            <person name="Elcheninov A.G."/>
            <person name="Khizhniak T.V."/>
            <person name="Kolganova T.V."/>
            <person name="Kublanov I.V."/>
        </authorList>
    </citation>
    <scope>NUCLEOTIDE SEQUENCE [LARGE SCALE GENOMIC DNA]</scope>
    <source>
        <strain evidence="3 4">AArc-curdl1</strain>
    </source>
</reference>
<gene>
    <name evidence="3" type="ORF">OB919_03975</name>
</gene>
<accession>A0AAP2Z666</accession>
<dbReference type="EMBL" id="JAOPJZ010000002">
    <property type="protein sequence ID" value="MCU4751145.1"/>
    <property type="molecule type" value="Genomic_DNA"/>
</dbReference>
<dbReference type="SUPFAM" id="SSF53335">
    <property type="entry name" value="S-adenosyl-L-methionine-dependent methyltransferases"/>
    <property type="match status" value="1"/>
</dbReference>
<dbReference type="CDD" id="cd02440">
    <property type="entry name" value="AdoMet_MTases"/>
    <property type="match status" value="1"/>
</dbReference>
<organism evidence="3 4">
    <name type="scientific">Natronosalvus hydrolyticus</name>
    <dbReference type="NCBI Taxonomy" id="2979988"/>
    <lineage>
        <taxon>Archaea</taxon>
        <taxon>Methanobacteriati</taxon>
        <taxon>Methanobacteriota</taxon>
        <taxon>Stenosarchaea group</taxon>
        <taxon>Halobacteria</taxon>
        <taxon>Halobacteriales</taxon>
        <taxon>Natrialbaceae</taxon>
        <taxon>Natronosalvus</taxon>
    </lineage>
</organism>
<dbReference type="GO" id="GO:0008168">
    <property type="term" value="F:methyltransferase activity"/>
    <property type="evidence" value="ECO:0007669"/>
    <property type="project" value="UniProtKB-KW"/>
</dbReference>
<dbReference type="Gene3D" id="3.40.50.150">
    <property type="entry name" value="Vaccinia Virus protein VP39"/>
    <property type="match status" value="1"/>
</dbReference>